<dbReference type="AlphaFoldDB" id="A0AAP0LSQ7"/>
<evidence type="ECO:0000313" key="2">
    <source>
        <dbReference type="EMBL" id="KAK9183407.1"/>
    </source>
</evidence>
<evidence type="ECO:0000256" key="1">
    <source>
        <dbReference type="SAM" id="MobiDB-lite"/>
    </source>
</evidence>
<feature type="compositionally biased region" description="Low complexity" evidence="1">
    <location>
        <begin position="81"/>
        <end position="93"/>
    </location>
</feature>
<accession>A0AAP0LSQ7</accession>
<name>A0AAP0LSQ7_9ROSI</name>
<feature type="region of interest" description="Disordered" evidence="1">
    <location>
        <begin position="80"/>
        <end position="160"/>
    </location>
</feature>
<protein>
    <recommendedName>
        <fullName evidence="4">Reverse transcriptase Ty1/copia-type domain-containing protein</fullName>
    </recommendedName>
</protein>
<keyword evidence="3" id="KW-1185">Reference proteome</keyword>
<sequence>MNEEMKSMKNNEVWNLVPLLEGAKPISCRWIFKTKRISKGNVERIIMALVAHFNLELYYMDVKTMFLNAPSSDISVNATVSNSPSPLSQPPLLCNHSHHYQPQQSSAMSDNVEINSSSAPVLSHNVEDKTDNEVEEISVSTMNDKKSKEETGKNFSVNHE</sequence>
<organism evidence="2 3">
    <name type="scientific">Citrus x changshan-huyou</name>
    <dbReference type="NCBI Taxonomy" id="2935761"/>
    <lineage>
        <taxon>Eukaryota</taxon>
        <taxon>Viridiplantae</taxon>
        <taxon>Streptophyta</taxon>
        <taxon>Embryophyta</taxon>
        <taxon>Tracheophyta</taxon>
        <taxon>Spermatophyta</taxon>
        <taxon>Magnoliopsida</taxon>
        <taxon>eudicotyledons</taxon>
        <taxon>Gunneridae</taxon>
        <taxon>Pentapetalae</taxon>
        <taxon>rosids</taxon>
        <taxon>malvids</taxon>
        <taxon>Sapindales</taxon>
        <taxon>Rutaceae</taxon>
        <taxon>Aurantioideae</taxon>
        <taxon>Citrus</taxon>
    </lineage>
</organism>
<evidence type="ECO:0008006" key="4">
    <source>
        <dbReference type="Google" id="ProtNLM"/>
    </source>
</evidence>
<dbReference type="EMBL" id="JBCGBO010000024">
    <property type="protein sequence ID" value="KAK9183407.1"/>
    <property type="molecule type" value="Genomic_DNA"/>
</dbReference>
<feature type="compositionally biased region" description="Polar residues" evidence="1">
    <location>
        <begin position="100"/>
        <end position="120"/>
    </location>
</feature>
<gene>
    <name evidence="2" type="ORF">WN944_026559</name>
</gene>
<comment type="caution">
    <text evidence="2">The sequence shown here is derived from an EMBL/GenBank/DDBJ whole genome shotgun (WGS) entry which is preliminary data.</text>
</comment>
<proteinExistence type="predicted"/>
<feature type="compositionally biased region" description="Basic and acidic residues" evidence="1">
    <location>
        <begin position="143"/>
        <end position="160"/>
    </location>
</feature>
<evidence type="ECO:0000313" key="3">
    <source>
        <dbReference type="Proteomes" id="UP001428341"/>
    </source>
</evidence>
<dbReference type="Proteomes" id="UP001428341">
    <property type="component" value="Unassembled WGS sequence"/>
</dbReference>
<reference evidence="2 3" key="1">
    <citation type="submission" date="2024-05" db="EMBL/GenBank/DDBJ databases">
        <title>Haplotype-resolved chromosome-level genome assembly of Huyou (Citrus changshanensis).</title>
        <authorList>
            <person name="Miao C."/>
            <person name="Chen W."/>
            <person name="Wu Y."/>
            <person name="Wang L."/>
            <person name="Zhao S."/>
            <person name="Grierson D."/>
            <person name="Xu C."/>
            <person name="Chen K."/>
        </authorList>
    </citation>
    <scope>NUCLEOTIDE SEQUENCE [LARGE SCALE GENOMIC DNA]</scope>
    <source>
        <strain evidence="2">01-14</strain>
        <tissue evidence="2">Leaf</tissue>
    </source>
</reference>